<feature type="binding site" evidence="3">
    <location>
        <position position="46"/>
    </location>
    <ligand>
        <name>ATP</name>
        <dbReference type="ChEBI" id="CHEBI:30616"/>
    </ligand>
</feature>
<dbReference type="InterPro" id="IPR011009">
    <property type="entry name" value="Kinase-like_dom_sf"/>
</dbReference>
<sequence length="275" mass="30804">MEKVDEHAAAFSALNLDRGLCVGKGTSAEVVLASSRDDVSRKCAVKIFDLLKDNRCNEWGFIKEVDVLKELRHPRIVSLLTSLDNPCHGYIVLKYYPNGSLEKSLKAVEPPQVLGYIRDIGAALEHTHSRGIFHRDIKPANILVDEEDRAVLCDFGLSGRLKNGNTKVTRWVTTRGFHGPETKKGQAMCPYKLDMYSLGVTMWVCFYKCYPVNFDPLAGSGYCGIVKDPYRTVLLHLLHEDPEQRWSASDLLREAPLPLITPKDTPRPAMDCDAS</sequence>
<dbReference type="Proteomes" id="UP000694888">
    <property type="component" value="Unplaced"/>
</dbReference>
<dbReference type="CDD" id="cd00180">
    <property type="entry name" value="PKc"/>
    <property type="match status" value="1"/>
</dbReference>
<name>A0ABM1W4L7_APLCA</name>
<dbReference type="RefSeq" id="XP_035829610.1">
    <property type="nucleotide sequence ID" value="XM_035973717.1"/>
</dbReference>
<dbReference type="SMART" id="SM00220">
    <property type="entry name" value="S_TKc"/>
    <property type="match status" value="1"/>
</dbReference>
<dbReference type="InterPro" id="IPR017441">
    <property type="entry name" value="Protein_kinase_ATP_BS"/>
</dbReference>
<dbReference type="PROSITE" id="PS00108">
    <property type="entry name" value="PROTEIN_KINASE_ST"/>
    <property type="match status" value="1"/>
</dbReference>
<keyword evidence="4" id="KW-0418">Kinase</keyword>
<evidence type="ECO:0000256" key="3">
    <source>
        <dbReference type="PROSITE-ProRule" id="PRU10141"/>
    </source>
</evidence>
<dbReference type="SUPFAM" id="SSF56112">
    <property type="entry name" value="Protein kinase-like (PK-like)"/>
    <property type="match status" value="1"/>
</dbReference>
<dbReference type="PROSITE" id="PS00107">
    <property type="entry name" value="PROTEIN_KINASE_ATP"/>
    <property type="match status" value="1"/>
</dbReference>
<keyword evidence="2 3" id="KW-0067">ATP-binding</keyword>
<keyword evidence="4" id="KW-0723">Serine/threonine-protein kinase</keyword>
<dbReference type="PROSITE" id="PS50011">
    <property type="entry name" value="PROTEIN_KINASE_DOM"/>
    <property type="match status" value="1"/>
</dbReference>
<dbReference type="PANTHER" id="PTHR24361">
    <property type="entry name" value="MITOGEN-ACTIVATED KINASE KINASE KINASE"/>
    <property type="match status" value="1"/>
</dbReference>
<comment type="similarity">
    <text evidence="4">Belongs to the protein kinase superfamily.</text>
</comment>
<gene>
    <name evidence="7" type="primary">LOC101862853</name>
</gene>
<organism evidence="6 7">
    <name type="scientific">Aplysia californica</name>
    <name type="common">California sea hare</name>
    <dbReference type="NCBI Taxonomy" id="6500"/>
    <lineage>
        <taxon>Eukaryota</taxon>
        <taxon>Metazoa</taxon>
        <taxon>Spiralia</taxon>
        <taxon>Lophotrochozoa</taxon>
        <taxon>Mollusca</taxon>
        <taxon>Gastropoda</taxon>
        <taxon>Heterobranchia</taxon>
        <taxon>Euthyneura</taxon>
        <taxon>Tectipleura</taxon>
        <taxon>Aplysiida</taxon>
        <taxon>Aplysioidea</taxon>
        <taxon>Aplysiidae</taxon>
        <taxon>Aplysia</taxon>
    </lineage>
</organism>
<dbReference type="Gene3D" id="1.10.510.10">
    <property type="entry name" value="Transferase(Phosphotransferase) domain 1"/>
    <property type="match status" value="1"/>
</dbReference>
<reference evidence="7" key="1">
    <citation type="submission" date="2025-08" db="UniProtKB">
        <authorList>
            <consortium name="RefSeq"/>
        </authorList>
    </citation>
    <scope>IDENTIFICATION</scope>
</reference>
<evidence type="ECO:0000256" key="4">
    <source>
        <dbReference type="RuleBase" id="RU000304"/>
    </source>
</evidence>
<feature type="domain" description="Protein kinase" evidence="5">
    <location>
        <begin position="16"/>
        <end position="260"/>
    </location>
</feature>
<accession>A0ABM1W4L7</accession>
<proteinExistence type="inferred from homology"/>
<evidence type="ECO:0000256" key="2">
    <source>
        <dbReference type="ARBA" id="ARBA00022840"/>
    </source>
</evidence>
<dbReference type="GeneID" id="101862853"/>
<dbReference type="InterPro" id="IPR008271">
    <property type="entry name" value="Ser/Thr_kinase_AS"/>
</dbReference>
<keyword evidence="1 3" id="KW-0547">Nucleotide-binding</keyword>
<dbReference type="Pfam" id="PF00069">
    <property type="entry name" value="Pkinase"/>
    <property type="match status" value="1"/>
</dbReference>
<evidence type="ECO:0000313" key="7">
    <source>
        <dbReference type="RefSeq" id="XP_035829610.1"/>
    </source>
</evidence>
<evidence type="ECO:0000313" key="6">
    <source>
        <dbReference type="Proteomes" id="UP000694888"/>
    </source>
</evidence>
<keyword evidence="6" id="KW-1185">Reference proteome</keyword>
<dbReference type="InterPro" id="IPR000719">
    <property type="entry name" value="Prot_kinase_dom"/>
</dbReference>
<keyword evidence="4" id="KW-0808">Transferase</keyword>
<evidence type="ECO:0000256" key="1">
    <source>
        <dbReference type="ARBA" id="ARBA00022741"/>
    </source>
</evidence>
<evidence type="ECO:0000259" key="5">
    <source>
        <dbReference type="PROSITE" id="PS50011"/>
    </source>
</evidence>
<dbReference type="InterPro" id="IPR053235">
    <property type="entry name" value="Ser_Thr_kinase"/>
</dbReference>
<protein>
    <submittedName>
        <fullName evidence="7">CBL-interacting serine/threonine-protein kinase 24-like</fullName>
    </submittedName>
</protein>